<gene>
    <name evidence="4" type="ORF">GCM10007047_29190</name>
</gene>
<comment type="caution">
    <text evidence="4">The sequence shown here is derived from an EMBL/GenBank/DDBJ whole genome shotgun (WGS) entry which is preliminary data.</text>
</comment>
<dbReference type="SMART" id="SM00382">
    <property type="entry name" value="AAA"/>
    <property type="match status" value="1"/>
</dbReference>
<dbReference type="Proteomes" id="UP000642829">
    <property type="component" value="Unassembled WGS sequence"/>
</dbReference>
<reference evidence="4" key="1">
    <citation type="journal article" date="2014" name="Int. J. Syst. Evol. Microbiol.">
        <title>Complete genome sequence of Corynebacterium casei LMG S-19264T (=DSM 44701T), isolated from a smear-ripened cheese.</title>
        <authorList>
            <consortium name="US DOE Joint Genome Institute (JGI-PGF)"/>
            <person name="Walter F."/>
            <person name="Albersmeier A."/>
            <person name="Kalinowski J."/>
            <person name="Ruckert C."/>
        </authorList>
    </citation>
    <scope>NUCLEOTIDE SEQUENCE</scope>
    <source>
        <strain evidence="4">KCTC 12870</strain>
    </source>
</reference>
<dbReference type="InterPro" id="IPR003593">
    <property type="entry name" value="AAA+_ATPase"/>
</dbReference>
<evidence type="ECO:0000313" key="4">
    <source>
        <dbReference type="EMBL" id="GHC09970.1"/>
    </source>
</evidence>
<keyword evidence="1" id="KW-0547">Nucleotide-binding</keyword>
<reference evidence="4" key="2">
    <citation type="submission" date="2020-09" db="EMBL/GenBank/DDBJ databases">
        <authorList>
            <person name="Sun Q."/>
            <person name="Kim S."/>
        </authorList>
    </citation>
    <scope>NUCLEOTIDE SEQUENCE</scope>
    <source>
        <strain evidence="4">KCTC 12870</strain>
    </source>
</reference>
<feature type="domain" description="Sigma-54 factor interaction" evidence="3">
    <location>
        <begin position="173"/>
        <end position="437"/>
    </location>
</feature>
<dbReference type="Gene3D" id="3.40.50.300">
    <property type="entry name" value="P-loop containing nucleotide triphosphate hydrolases"/>
    <property type="match status" value="1"/>
</dbReference>
<evidence type="ECO:0000313" key="5">
    <source>
        <dbReference type="Proteomes" id="UP000642829"/>
    </source>
</evidence>
<dbReference type="GO" id="GO:0005524">
    <property type="term" value="F:ATP binding"/>
    <property type="evidence" value="ECO:0007669"/>
    <property type="project" value="UniProtKB-KW"/>
</dbReference>
<dbReference type="PANTHER" id="PTHR32071:SF122">
    <property type="entry name" value="SIGMA FACTOR"/>
    <property type="match status" value="1"/>
</dbReference>
<dbReference type="InterPro" id="IPR002078">
    <property type="entry name" value="Sigma_54_int"/>
</dbReference>
<name>A0A8J3DM61_9BACT</name>
<protein>
    <submittedName>
        <fullName evidence="4">Fis family transcriptional regulator</fullName>
    </submittedName>
</protein>
<evidence type="ECO:0000256" key="2">
    <source>
        <dbReference type="ARBA" id="ARBA00022840"/>
    </source>
</evidence>
<dbReference type="EMBL" id="BMXG01000022">
    <property type="protein sequence ID" value="GHC09970.1"/>
    <property type="molecule type" value="Genomic_DNA"/>
</dbReference>
<dbReference type="SUPFAM" id="SSF52540">
    <property type="entry name" value="P-loop containing nucleoside triphosphate hydrolases"/>
    <property type="match status" value="1"/>
</dbReference>
<organism evidence="4 5">
    <name type="scientific">Cerasicoccus arenae</name>
    <dbReference type="NCBI Taxonomy" id="424488"/>
    <lineage>
        <taxon>Bacteria</taxon>
        <taxon>Pseudomonadati</taxon>
        <taxon>Verrucomicrobiota</taxon>
        <taxon>Opitutia</taxon>
        <taxon>Puniceicoccales</taxon>
        <taxon>Cerasicoccaceae</taxon>
        <taxon>Cerasicoccus</taxon>
    </lineage>
</organism>
<dbReference type="Pfam" id="PF00158">
    <property type="entry name" value="Sigma54_activat"/>
    <property type="match status" value="1"/>
</dbReference>
<evidence type="ECO:0000256" key="1">
    <source>
        <dbReference type="ARBA" id="ARBA00022741"/>
    </source>
</evidence>
<proteinExistence type="predicted"/>
<dbReference type="CDD" id="cd00009">
    <property type="entry name" value="AAA"/>
    <property type="match status" value="1"/>
</dbReference>
<evidence type="ECO:0000259" key="3">
    <source>
        <dbReference type="PROSITE" id="PS50045"/>
    </source>
</evidence>
<dbReference type="Gene3D" id="1.10.8.60">
    <property type="match status" value="1"/>
</dbReference>
<dbReference type="PANTHER" id="PTHR32071">
    <property type="entry name" value="TRANSCRIPTIONAL REGULATORY PROTEIN"/>
    <property type="match status" value="1"/>
</dbReference>
<keyword evidence="2" id="KW-0067">ATP-binding</keyword>
<dbReference type="AlphaFoldDB" id="A0A8J3DM61"/>
<accession>A0A8J3DM61</accession>
<dbReference type="GO" id="GO:0006355">
    <property type="term" value="P:regulation of DNA-templated transcription"/>
    <property type="evidence" value="ECO:0007669"/>
    <property type="project" value="InterPro"/>
</dbReference>
<dbReference type="PROSITE" id="PS50045">
    <property type="entry name" value="SIGMA54_INTERACT_4"/>
    <property type="match status" value="1"/>
</dbReference>
<keyword evidence="5" id="KW-1185">Reference proteome</keyword>
<sequence>MRANVQNMNMGIRLFTPEERPLAQSLARLVWMNPFEDARKVLEREILEGQGGRGAEKSDLAAILALLERTIRAGREHWDSAKVPNDRDAYLYQELVFFHVFHQFRRDFDKVIEAAHTRGSAAQRIPFYDRFSMEVRHWLPGGFVGAYATMEETRLFAVFFQVRRAFQHIYQYIIGASPAATKLRARIWQSIFTHNMDRYQRVLADRMGDIITLITGPSGTGKELVARAIGLSRFIPFNPNSREFEEDFVKAFYPINLSALSSSLIESELFGHRKGAFTGALQDRKGYLSVCGQHGTVFLDEIGETETSIQVKLLRLLQTRTFSPIGDTEQHVFRGKIMAATNRDLLVEIQAGRFREDFFFRLNADHVRTPSLREILRESPDELENLVSHIARKSVGAEESATLTDEAMTVIARDLPSDYAWSGNFRELEQCVRNILVHGEYTAQPLGSPDANSRASELALEIQLGRLTANELLSRYVTLLYEKTPNFEELGRRLELDRRTVKKYVNP</sequence>
<dbReference type="InterPro" id="IPR027417">
    <property type="entry name" value="P-loop_NTPase"/>
</dbReference>